<gene>
    <name evidence="2" type="ORF">LSAT_V11C100037060</name>
</gene>
<evidence type="ECO:0000313" key="3">
    <source>
        <dbReference type="Proteomes" id="UP000235145"/>
    </source>
</evidence>
<evidence type="ECO:0000313" key="2">
    <source>
        <dbReference type="EMBL" id="KAJ0227623.1"/>
    </source>
</evidence>
<dbReference type="AlphaFoldDB" id="A0A9R1WNZ6"/>
<reference evidence="2 3" key="1">
    <citation type="journal article" date="2017" name="Nat. Commun.">
        <title>Genome assembly with in vitro proximity ligation data and whole-genome triplication in lettuce.</title>
        <authorList>
            <person name="Reyes-Chin-Wo S."/>
            <person name="Wang Z."/>
            <person name="Yang X."/>
            <person name="Kozik A."/>
            <person name="Arikit S."/>
            <person name="Song C."/>
            <person name="Xia L."/>
            <person name="Froenicke L."/>
            <person name="Lavelle D.O."/>
            <person name="Truco M.J."/>
            <person name="Xia R."/>
            <person name="Zhu S."/>
            <person name="Xu C."/>
            <person name="Xu H."/>
            <person name="Xu X."/>
            <person name="Cox K."/>
            <person name="Korf I."/>
            <person name="Meyers B.C."/>
            <person name="Michelmore R.W."/>
        </authorList>
    </citation>
    <scope>NUCLEOTIDE SEQUENCE [LARGE SCALE GENOMIC DNA]</scope>
    <source>
        <strain evidence="3">cv. Salinas</strain>
        <tissue evidence="2">Seedlings</tissue>
    </source>
</reference>
<proteinExistence type="predicted"/>
<keyword evidence="3" id="KW-1185">Reference proteome</keyword>
<dbReference type="EMBL" id="NBSK02000001">
    <property type="protein sequence ID" value="KAJ0227623.1"/>
    <property type="molecule type" value="Genomic_DNA"/>
</dbReference>
<feature type="compositionally biased region" description="Acidic residues" evidence="1">
    <location>
        <begin position="53"/>
        <end position="66"/>
    </location>
</feature>
<feature type="region of interest" description="Disordered" evidence="1">
    <location>
        <begin position="37"/>
        <end position="123"/>
    </location>
</feature>
<dbReference type="Proteomes" id="UP000235145">
    <property type="component" value="Unassembled WGS sequence"/>
</dbReference>
<comment type="caution">
    <text evidence="2">The sequence shown here is derived from an EMBL/GenBank/DDBJ whole genome shotgun (WGS) entry which is preliminary data.</text>
</comment>
<accession>A0A9R1WNZ6</accession>
<name>A0A9R1WNZ6_LACSA</name>
<sequence>MATPAEDLMKKLEEFMIRLEQRNNEIKGAIAKYVSLEEGLSKQTNSKNRSEASMEEEGEQQFEDNNEPNQGRGKGINLGTQEGRGSISSTGVGRGRGEFGINPNNAGKGFGINPNGIGKAHES</sequence>
<evidence type="ECO:0000256" key="1">
    <source>
        <dbReference type="SAM" id="MobiDB-lite"/>
    </source>
</evidence>
<protein>
    <submittedName>
        <fullName evidence="2">Uncharacterized protein</fullName>
    </submittedName>
</protein>
<organism evidence="2 3">
    <name type="scientific">Lactuca sativa</name>
    <name type="common">Garden lettuce</name>
    <dbReference type="NCBI Taxonomy" id="4236"/>
    <lineage>
        <taxon>Eukaryota</taxon>
        <taxon>Viridiplantae</taxon>
        <taxon>Streptophyta</taxon>
        <taxon>Embryophyta</taxon>
        <taxon>Tracheophyta</taxon>
        <taxon>Spermatophyta</taxon>
        <taxon>Magnoliopsida</taxon>
        <taxon>eudicotyledons</taxon>
        <taxon>Gunneridae</taxon>
        <taxon>Pentapetalae</taxon>
        <taxon>asterids</taxon>
        <taxon>campanulids</taxon>
        <taxon>Asterales</taxon>
        <taxon>Asteraceae</taxon>
        <taxon>Cichorioideae</taxon>
        <taxon>Cichorieae</taxon>
        <taxon>Lactucinae</taxon>
        <taxon>Lactuca</taxon>
    </lineage>
</organism>